<name>A0A6M8U4W8_9GAMM</name>
<feature type="chain" id="PRO_5026992340" evidence="1">
    <location>
        <begin position="26"/>
        <end position="136"/>
    </location>
</feature>
<evidence type="ECO:0000313" key="3">
    <source>
        <dbReference type="EMBL" id="QKJ85688.1"/>
    </source>
</evidence>
<dbReference type="Gene3D" id="1.20.1270.180">
    <property type="match status" value="1"/>
</dbReference>
<reference evidence="3 4" key="1">
    <citation type="submission" date="2020-06" db="EMBL/GenBank/DDBJ databases">
        <title>Genome sequence of Paramixta manurensis strain PD-1.</title>
        <authorList>
            <person name="Lee C.W."/>
            <person name="Kim J."/>
        </authorList>
    </citation>
    <scope>NUCLEOTIDE SEQUENCE [LARGE SCALE GENOMIC DNA]</scope>
    <source>
        <strain evidence="3 4">PD-1</strain>
    </source>
</reference>
<feature type="signal peptide" evidence="1">
    <location>
        <begin position="1"/>
        <end position="25"/>
    </location>
</feature>
<evidence type="ECO:0000256" key="1">
    <source>
        <dbReference type="SAM" id="SignalP"/>
    </source>
</evidence>
<dbReference type="Proteomes" id="UP000505325">
    <property type="component" value="Chromosome"/>
</dbReference>
<dbReference type="KEGG" id="pmak:PMPD1_0716"/>
<protein>
    <submittedName>
        <fullName evidence="3">DUF1311 domain-containing protein</fullName>
    </submittedName>
</protein>
<evidence type="ECO:0000313" key="4">
    <source>
        <dbReference type="Proteomes" id="UP000505325"/>
    </source>
</evidence>
<organism evidence="3 4">
    <name type="scientific">Paramixta manurensis</name>
    <dbReference type="NCBI Taxonomy" id="2740817"/>
    <lineage>
        <taxon>Bacteria</taxon>
        <taxon>Pseudomonadati</taxon>
        <taxon>Pseudomonadota</taxon>
        <taxon>Gammaproteobacteria</taxon>
        <taxon>Enterobacterales</taxon>
        <taxon>Erwiniaceae</taxon>
        <taxon>Paramixta</taxon>
    </lineage>
</organism>
<gene>
    <name evidence="3" type="ORF">PMPD1_0716</name>
</gene>
<dbReference type="RefSeq" id="WP_354292773.1">
    <property type="nucleotide sequence ID" value="NZ_CP054212.1"/>
</dbReference>
<dbReference type="Pfam" id="PF07007">
    <property type="entry name" value="LprI"/>
    <property type="match status" value="1"/>
</dbReference>
<accession>A0A6M8U4W8</accession>
<proteinExistence type="predicted"/>
<dbReference type="AlphaFoldDB" id="A0A6M8U4W8"/>
<keyword evidence="1" id="KW-0732">Signal</keyword>
<keyword evidence="4" id="KW-1185">Reference proteome</keyword>
<evidence type="ECO:0000259" key="2">
    <source>
        <dbReference type="Pfam" id="PF07007"/>
    </source>
</evidence>
<dbReference type="InterPro" id="IPR009739">
    <property type="entry name" value="LprI-like_N"/>
</dbReference>
<dbReference type="EMBL" id="CP054212">
    <property type="protein sequence ID" value="QKJ85688.1"/>
    <property type="molecule type" value="Genomic_DNA"/>
</dbReference>
<feature type="domain" description="Lysozyme inhibitor LprI-like N-terminal" evidence="2">
    <location>
        <begin position="29"/>
        <end position="130"/>
    </location>
</feature>
<sequence>MRARWFTIMGLFLPVLFFFSHSANAAEDCSKKTSDPEVFTCAQSNRAQAEKDLNLEYANAKKRINETFSAQPDVKKEYLSIFLEAQRGWLSYRDNQCKLFAHVADKNSNPYIVFTNNCVAQLDEERTKQLKEIPYD</sequence>